<comment type="caution">
    <text evidence="2">The sequence shown here is derived from an EMBL/GenBank/DDBJ whole genome shotgun (WGS) entry which is preliminary data.</text>
</comment>
<accession>A0A533QR78</accession>
<evidence type="ECO:0000313" key="2">
    <source>
        <dbReference type="EMBL" id="TLD43120.1"/>
    </source>
</evidence>
<dbReference type="Proteomes" id="UP000319783">
    <property type="component" value="Unassembled WGS sequence"/>
</dbReference>
<organism evidence="2 3">
    <name type="scientific">Candidatus Jettenia ecosi</name>
    <dbReference type="NCBI Taxonomy" id="2494326"/>
    <lineage>
        <taxon>Bacteria</taxon>
        <taxon>Pseudomonadati</taxon>
        <taxon>Planctomycetota</taxon>
        <taxon>Candidatus Brocadiia</taxon>
        <taxon>Candidatus Brocadiales</taxon>
        <taxon>Candidatus Brocadiaceae</taxon>
        <taxon>Candidatus Jettenia</taxon>
    </lineage>
</organism>
<keyword evidence="1" id="KW-0472">Membrane</keyword>
<keyword evidence="1" id="KW-0812">Transmembrane</keyword>
<feature type="transmembrane region" description="Helical" evidence="1">
    <location>
        <begin position="5"/>
        <end position="23"/>
    </location>
</feature>
<dbReference type="PROSITE" id="PS51257">
    <property type="entry name" value="PROKAR_LIPOPROTEIN"/>
    <property type="match status" value="1"/>
</dbReference>
<keyword evidence="1" id="KW-1133">Transmembrane helix</keyword>
<proteinExistence type="predicted"/>
<sequence>MLKKIGIIMTFISIIGVFMVSTGCHHCDHCCQIKLQKPLSE</sequence>
<evidence type="ECO:0000313" key="3">
    <source>
        <dbReference type="Proteomes" id="UP000319783"/>
    </source>
</evidence>
<dbReference type="AlphaFoldDB" id="A0A533QR78"/>
<name>A0A533QR78_9BACT</name>
<protein>
    <submittedName>
        <fullName evidence="2">Uncharacterized protein</fullName>
    </submittedName>
</protein>
<dbReference type="EMBL" id="SULG01000007">
    <property type="protein sequence ID" value="TLD43120.1"/>
    <property type="molecule type" value="Genomic_DNA"/>
</dbReference>
<gene>
    <name evidence="2" type="ORF">JETT_0555</name>
</gene>
<reference evidence="2 3" key="1">
    <citation type="submission" date="2019-04" db="EMBL/GenBank/DDBJ databases">
        <title>Genome of a novel bacterium Candidatus Jettenia ecosi reconstructed from metagenome of an anammox bioreactor.</title>
        <authorList>
            <person name="Mardanov A.V."/>
            <person name="Beletsky A.V."/>
            <person name="Ravin N.V."/>
            <person name="Botchkova E.A."/>
            <person name="Litti Y.V."/>
            <person name="Nozhevnikova A.N."/>
        </authorList>
    </citation>
    <scope>NUCLEOTIDE SEQUENCE [LARGE SCALE GENOMIC DNA]</scope>
    <source>
        <strain evidence="2">J2</strain>
    </source>
</reference>
<evidence type="ECO:0000256" key="1">
    <source>
        <dbReference type="SAM" id="Phobius"/>
    </source>
</evidence>